<dbReference type="Proteomes" id="UP000569914">
    <property type="component" value="Unassembled WGS sequence"/>
</dbReference>
<proteinExistence type="predicted"/>
<protein>
    <submittedName>
        <fullName evidence="1">Uncharacterized protein</fullName>
    </submittedName>
</protein>
<dbReference type="RefSeq" id="WP_179748857.1">
    <property type="nucleotide sequence ID" value="NZ_JACCBU010000001.1"/>
</dbReference>
<dbReference type="AlphaFoldDB" id="A0A7Y9I412"/>
<name>A0A7Y9I412_9ACTN</name>
<comment type="caution">
    <text evidence="1">The sequence shown here is derived from an EMBL/GenBank/DDBJ whole genome shotgun (WGS) entry which is preliminary data.</text>
</comment>
<sequence length="92" mass="9929">MESSRQPKAPWPVYLALAVPANSAIGIASGVRIIELESRGVIAHSETIMTHWDGDAADLEVSLLGFVRTHPWHDSGGQWAARVEPVAGFRSP</sequence>
<reference evidence="1 2" key="1">
    <citation type="submission" date="2020-07" db="EMBL/GenBank/DDBJ databases">
        <title>Sequencing the genomes of 1000 actinobacteria strains.</title>
        <authorList>
            <person name="Klenk H.-P."/>
        </authorList>
    </citation>
    <scope>NUCLEOTIDE SEQUENCE [LARGE SCALE GENOMIC DNA]</scope>
    <source>
        <strain evidence="1 2">DSM 22083</strain>
    </source>
</reference>
<keyword evidence="2" id="KW-1185">Reference proteome</keyword>
<evidence type="ECO:0000313" key="1">
    <source>
        <dbReference type="EMBL" id="NYE69834.1"/>
    </source>
</evidence>
<gene>
    <name evidence="1" type="ORF">BKA15_001163</name>
</gene>
<accession>A0A7Y9I412</accession>
<dbReference type="EMBL" id="JACCBU010000001">
    <property type="protein sequence ID" value="NYE69834.1"/>
    <property type="molecule type" value="Genomic_DNA"/>
</dbReference>
<evidence type="ECO:0000313" key="2">
    <source>
        <dbReference type="Proteomes" id="UP000569914"/>
    </source>
</evidence>
<organism evidence="1 2">
    <name type="scientific">Microlunatus parietis</name>
    <dbReference type="NCBI Taxonomy" id="682979"/>
    <lineage>
        <taxon>Bacteria</taxon>
        <taxon>Bacillati</taxon>
        <taxon>Actinomycetota</taxon>
        <taxon>Actinomycetes</taxon>
        <taxon>Propionibacteriales</taxon>
        <taxon>Propionibacteriaceae</taxon>
        <taxon>Microlunatus</taxon>
    </lineage>
</organism>